<feature type="transmembrane region" description="Helical" evidence="1">
    <location>
        <begin position="37"/>
        <end position="55"/>
    </location>
</feature>
<organism evidence="2 3">
    <name type="scientific">Streptomyces amakusaensis</name>
    <dbReference type="NCBI Taxonomy" id="67271"/>
    <lineage>
        <taxon>Bacteria</taxon>
        <taxon>Bacillati</taxon>
        <taxon>Actinomycetota</taxon>
        <taxon>Actinomycetes</taxon>
        <taxon>Kitasatosporales</taxon>
        <taxon>Streptomycetaceae</taxon>
        <taxon>Streptomyces</taxon>
    </lineage>
</organism>
<gene>
    <name evidence="2" type="ORF">ACFPRH_03880</name>
</gene>
<evidence type="ECO:0000313" key="3">
    <source>
        <dbReference type="Proteomes" id="UP001596160"/>
    </source>
</evidence>
<dbReference type="RefSeq" id="WP_344473355.1">
    <property type="nucleotide sequence ID" value="NZ_BAAASB010000003.1"/>
</dbReference>
<keyword evidence="3" id="KW-1185">Reference proteome</keyword>
<dbReference type="Proteomes" id="UP001596160">
    <property type="component" value="Unassembled WGS sequence"/>
</dbReference>
<evidence type="ECO:0000256" key="1">
    <source>
        <dbReference type="SAM" id="Phobius"/>
    </source>
</evidence>
<proteinExistence type="predicted"/>
<evidence type="ECO:0008006" key="4">
    <source>
        <dbReference type="Google" id="ProtNLM"/>
    </source>
</evidence>
<reference evidence="3" key="1">
    <citation type="journal article" date="2019" name="Int. J. Syst. Evol. Microbiol.">
        <title>The Global Catalogue of Microorganisms (GCM) 10K type strain sequencing project: providing services to taxonomists for standard genome sequencing and annotation.</title>
        <authorList>
            <consortium name="The Broad Institute Genomics Platform"/>
            <consortium name="The Broad Institute Genome Sequencing Center for Infectious Disease"/>
            <person name="Wu L."/>
            <person name="Ma J."/>
        </authorList>
    </citation>
    <scope>NUCLEOTIDE SEQUENCE [LARGE SCALE GENOMIC DNA]</scope>
    <source>
        <strain evidence="3">PCU 266</strain>
    </source>
</reference>
<keyword evidence="1" id="KW-0812">Transmembrane</keyword>
<feature type="transmembrane region" description="Helical" evidence="1">
    <location>
        <begin position="67"/>
        <end position="85"/>
    </location>
</feature>
<dbReference type="EMBL" id="JBHSKP010000002">
    <property type="protein sequence ID" value="MFC5150870.1"/>
    <property type="molecule type" value="Genomic_DNA"/>
</dbReference>
<feature type="transmembrane region" description="Helical" evidence="1">
    <location>
        <begin position="12"/>
        <end position="31"/>
    </location>
</feature>
<comment type="caution">
    <text evidence="2">The sequence shown here is derived from an EMBL/GenBank/DDBJ whole genome shotgun (WGS) entry which is preliminary data.</text>
</comment>
<sequence length="87" mass="8561">MTNKAADGPASLYGGVSLGLGVVGLVCLALYTFGVAPLAFVLGPLAVTFGILGLVSRINRAKSAAGLLAGLVPTALLLLLPFGVAPL</sequence>
<accession>A0ABW0AE20</accession>
<keyword evidence="1" id="KW-1133">Transmembrane helix</keyword>
<evidence type="ECO:0000313" key="2">
    <source>
        <dbReference type="EMBL" id="MFC5150870.1"/>
    </source>
</evidence>
<keyword evidence="1" id="KW-0472">Membrane</keyword>
<protein>
    <recommendedName>
        <fullName evidence="4">DUF4190 domain-containing protein</fullName>
    </recommendedName>
</protein>
<name>A0ABW0AE20_9ACTN</name>